<proteinExistence type="predicted"/>
<accession>A0A9Q9AX42</accession>
<keyword evidence="1" id="KW-0378">Hydrolase</keyword>
<dbReference type="Gene3D" id="3.40.50.1820">
    <property type="entry name" value="alpha/beta hydrolase"/>
    <property type="match status" value="1"/>
</dbReference>
<dbReference type="SUPFAM" id="SSF53474">
    <property type="entry name" value="alpha/beta-Hydrolases"/>
    <property type="match status" value="1"/>
</dbReference>
<evidence type="ECO:0000313" key="1">
    <source>
        <dbReference type="EMBL" id="USW57532.1"/>
    </source>
</evidence>
<gene>
    <name evidence="1" type="ORF">Slin15195_G108510</name>
</gene>
<dbReference type="AlphaFoldDB" id="A0A9Q9AX42"/>
<reference evidence="1" key="1">
    <citation type="submission" date="2022-06" db="EMBL/GenBank/DDBJ databases">
        <title>Complete genome sequences of two strains of the flax pathogen Septoria linicola.</title>
        <authorList>
            <person name="Lapalu N."/>
            <person name="Simon A."/>
            <person name="Demenou B."/>
            <person name="Paumier D."/>
            <person name="Guillot M.-P."/>
            <person name="Gout L."/>
            <person name="Valade R."/>
        </authorList>
    </citation>
    <scope>NUCLEOTIDE SEQUENCE</scope>
    <source>
        <strain evidence="1">SE15195</strain>
    </source>
</reference>
<dbReference type="Proteomes" id="UP001056384">
    <property type="component" value="Chromosome 10"/>
</dbReference>
<name>A0A9Q9AX42_9PEZI</name>
<dbReference type="EMBL" id="CP099427">
    <property type="protein sequence ID" value="USW57532.1"/>
    <property type="molecule type" value="Genomic_DNA"/>
</dbReference>
<keyword evidence="2" id="KW-1185">Reference proteome</keyword>
<dbReference type="InterPro" id="IPR029058">
    <property type="entry name" value="AB_hydrolase_fold"/>
</dbReference>
<dbReference type="GO" id="GO:0016787">
    <property type="term" value="F:hydrolase activity"/>
    <property type="evidence" value="ECO:0007669"/>
    <property type="project" value="UniProtKB-KW"/>
</dbReference>
<protein>
    <submittedName>
        <fullName evidence="1">Alpha/Beta hydrolase</fullName>
    </submittedName>
</protein>
<organism evidence="1 2">
    <name type="scientific">Septoria linicola</name>
    <dbReference type="NCBI Taxonomy" id="215465"/>
    <lineage>
        <taxon>Eukaryota</taxon>
        <taxon>Fungi</taxon>
        <taxon>Dikarya</taxon>
        <taxon>Ascomycota</taxon>
        <taxon>Pezizomycotina</taxon>
        <taxon>Dothideomycetes</taxon>
        <taxon>Dothideomycetidae</taxon>
        <taxon>Mycosphaerellales</taxon>
        <taxon>Mycosphaerellaceae</taxon>
        <taxon>Septoria</taxon>
    </lineage>
</organism>
<dbReference type="OrthoDB" id="408631at2759"/>
<evidence type="ECO:0000313" key="2">
    <source>
        <dbReference type="Proteomes" id="UP001056384"/>
    </source>
</evidence>
<sequence length="85" mass="9736">MRQLPFQQILNATRQVRGTHLYQGVTLPVFRPTVDNLTILPDYTSLSRDGSFAKNPVLFNTMDHESGFYRITSYAQNITKSEAAW</sequence>